<keyword evidence="3" id="KW-1185">Reference proteome</keyword>
<dbReference type="EMBL" id="CP134185">
    <property type="protein sequence ID" value="WPA98387.1"/>
    <property type="molecule type" value="Genomic_DNA"/>
</dbReference>
<name>A0ABZ0NFT3_CERBT</name>
<dbReference type="RefSeq" id="XP_065458409.1">
    <property type="nucleotide sequence ID" value="XM_065602337.1"/>
</dbReference>
<feature type="coiled-coil region" evidence="1">
    <location>
        <begin position="3"/>
        <end position="34"/>
    </location>
</feature>
<keyword evidence="1" id="KW-0175">Coiled coil</keyword>
<sequence length="160" mass="17677">MELENETEQANNAKSRLETEVGQLQQEINNMRYAHALADSEEATCLRAIDKDHQLCPTKLQAAFNQWAQSEAARQSAVTAHADCVDAKEAARLSRVDEEHQSCAARLHAVSEDLMESEAARTAAVAAHADCAKECKDCQELAVALESLEREVKEIDRSLQ</sequence>
<feature type="coiled-coil region" evidence="1">
    <location>
        <begin position="131"/>
        <end position="158"/>
    </location>
</feature>
<evidence type="ECO:0000313" key="2">
    <source>
        <dbReference type="EMBL" id="WPA98387.1"/>
    </source>
</evidence>
<evidence type="ECO:0000313" key="3">
    <source>
        <dbReference type="Proteomes" id="UP001302367"/>
    </source>
</evidence>
<dbReference type="GeneID" id="90643922"/>
<accession>A0ABZ0NFT3</accession>
<gene>
    <name evidence="2" type="ORF">RHO25_002999</name>
</gene>
<proteinExistence type="predicted"/>
<dbReference type="Proteomes" id="UP001302367">
    <property type="component" value="Chromosome 2"/>
</dbReference>
<organism evidence="2 3">
    <name type="scientific">Cercospora beticola</name>
    <name type="common">Sugarbeet leaf spot fungus</name>
    <dbReference type="NCBI Taxonomy" id="122368"/>
    <lineage>
        <taxon>Eukaryota</taxon>
        <taxon>Fungi</taxon>
        <taxon>Dikarya</taxon>
        <taxon>Ascomycota</taxon>
        <taxon>Pezizomycotina</taxon>
        <taxon>Dothideomycetes</taxon>
        <taxon>Dothideomycetidae</taxon>
        <taxon>Mycosphaerellales</taxon>
        <taxon>Mycosphaerellaceae</taxon>
        <taxon>Cercospora</taxon>
    </lineage>
</organism>
<reference evidence="2 3" key="1">
    <citation type="submission" date="2023-09" db="EMBL/GenBank/DDBJ databases">
        <title>Complete-Gapless Cercospora beticola genome.</title>
        <authorList>
            <person name="Wyatt N.A."/>
            <person name="Spanner R.E."/>
            <person name="Bolton M.D."/>
        </authorList>
    </citation>
    <scope>NUCLEOTIDE SEQUENCE [LARGE SCALE GENOMIC DNA]</scope>
    <source>
        <strain evidence="2">Cb09-40</strain>
    </source>
</reference>
<evidence type="ECO:0000256" key="1">
    <source>
        <dbReference type="SAM" id="Coils"/>
    </source>
</evidence>
<protein>
    <submittedName>
        <fullName evidence="2">Uncharacterized protein</fullName>
    </submittedName>
</protein>